<feature type="domain" description="Gfo/Idh/MocA-like oxidoreductase N-terminal" evidence="2">
    <location>
        <begin position="29"/>
        <end position="149"/>
    </location>
</feature>
<dbReference type="OrthoDB" id="2129491at2759"/>
<dbReference type="Pfam" id="PF01408">
    <property type="entry name" value="GFO_IDH_MocA"/>
    <property type="match status" value="1"/>
</dbReference>
<accession>A0A7I8KBA9</accession>
<evidence type="ECO:0000313" key="5">
    <source>
        <dbReference type="Proteomes" id="UP000663760"/>
    </source>
</evidence>
<reference evidence="4" key="1">
    <citation type="submission" date="2020-02" db="EMBL/GenBank/DDBJ databases">
        <authorList>
            <person name="Scholz U."/>
            <person name="Mascher M."/>
            <person name="Fiebig A."/>
        </authorList>
    </citation>
    <scope>NUCLEOTIDE SEQUENCE</scope>
</reference>
<dbReference type="InterPro" id="IPR036291">
    <property type="entry name" value="NAD(P)-bd_dom_sf"/>
</dbReference>
<dbReference type="Proteomes" id="UP000663760">
    <property type="component" value="Chromosome 4"/>
</dbReference>
<dbReference type="PANTHER" id="PTHR46368">
    <property type="match status" value="1"/>
</dbReference>
<name>A0A7I8KBA9_SPIIN</name>
<evidence type="ECO:0000259" key="2">
    <source>
        <dbReference type="Pfam" id="PF01408"/>
    </source>
</evidence>
<gene>
    <name evidence="4" type="ORF">SI8410_04005738</name>
</gene>
<dbReference type="InterPro" id="IPR055170">
    <property type="entry name" value="GFO_IDH_MocA-like_dom"/>
</dbReference>
<evidence type="ECO:0000259" key="3">
    <source>
        <dbReference type="Pfam" id="PF22725"/>
    </source>
</evidence>
<evidence type="ECO:0000256" key="1">
    <source>
        <dbReference type="ARBA" id="ARBA00010928"/>
    </source>
</evidence>
<dbReference type="SUPFAM" id="SSF51735">
    <property type="entry name" value="NAD(P)-binding Rossmann-fold domains"/>
    <property type="match status" value="1"/>
</dbReference>
<sequence>MTTAAAAASVVAASVAATAEGGGGDGAAVRFGIVGCAEIARKVSRAIRMAPNASIAAVGSRSGEKSRRFLAENDLDPAAVAAYGSYEEVLDDPKVDAVYMPLPTSLHLPWAVAAADKGKHLLLEKPTALCAADLDKILAACAAAGVQFMDTTMWIHHPRTAEMRRLLSDPALFGDLRSVSSIFTFRADDDFLKNDIRVKPDLDALGALGDVGWYCARAALWAAGYGLPATAVAHRGLVTNDAGVILSFGASLQWEDGKMATLHGSFLSHLTMELSVTGTRGTLRLSDFIIPFAEGGASFAFSSEAAFTELVTGWRSKPGERVVDAELPQEALMVAEFSRLVGGIKGGSLKPERKWPEISRKTQLVLDAVKASIDKGFLPAEVGV</sequence>
<protein>
    <submittedName>
        <fullName evidence="4">Uncharacterized protein</fullName>
    </submittedName>
</protein>
<comment type="similarity">
    <text evidence="1">Belongs to the Gfo/Idh/MocA family.</text>
</comment>
<feature type="domain" description="GFO/IDH/MocA-like oxidoreductase" evidence="3">
    <location>
        <begin position="163"/>
        <end position="284"/>
    </location>
</feature>
<dbReference type="Gene3D" id="3.40.50.720">
    <property type="entry name" value="NAD(P)-binding Rossmann-like Domain"/>
    <property type="match status" value="1"/>
</dbReference>
<dbReference type="AlphaFoldDB" id="A0A7I8KBA9"/>
<proteinExistence type="inferred from homology"/>
<organism evidence="4 5">
    <name type="scientific">Spirodela intermedia</name>
    <name type="common">Intermediate duckweed</name>
    <dbReference type="NCBI Taxonomy" id="51605"/>
    <lineage>
        <taxon>Eukaryota</taxon>
        <taxon>Viridiplantae</taxon>
        <taxon>Streptophyta</taxon>
        <taxon>Embryophyta</taxon>
        <taxon>Tracheophyta</taxon>
        <taxon>Spermatophyta</taxon>
        <taxon>Magnoliopsida</taxon>
        <taxon>Liliopsida</taxon>
        <taxon>Araceae</taxon>
        <taxon>Lemnoideae</taxon>
        <taxon>Spirodela</taxon>
    </lineage>
</organism>
<dbReference type="SUPFAM" id="SSF55347">
    <property type="entry name" value="Glyceraldehyde-3-phosphate dehydrogenase-like, C-terminal domain"/>
    <property type="match status" value="1"/>
</dbReference>
<evidence type="ECO:0000313" key="4">
    <source>
        <dbReference type="EMBL" id="CAA7395077.1"/>
    </source>
</evidence>
<dbReference type="GO" id="GO:0000166">
    <property type="term" value="F:nucleotide binding"/>
    <property type="evidence" value="ECO:0007669"/>
    <property type="project" value="InterPro"/>
</dbReference>
<dbReference type="InterPro" id="IPR000683">
    <property type="entry name" value="Gfo/Idh/MocA-like_OxRdtase_N"/>
</dbReference>
<dbReference type="Gene3D" id="3.30.360.10">
    <property type="entry name" value="Dihydrodipicolinate Reductase, domain 2"/>
    <property type="match status" value="1"/>
</dbReference>
<keyword evidence="5" id="KW-1185">Reference proteome</keyword>
<dbReference type="EMBL" id="LR746267">
    <property type="protein sequence ID" value="CAA7395077.1"/>
    <property type="molecule type" value="Genomic_DNA"/>
</dbReference>
<dbReference type="PANTHER" id="PTHR46368:SF4">
    <property type="entry name" value="OS10G0403700 PROTEIN"/>
    <property type="match status" value="1"/>
</dbReference>
<dbReference type="Pfam" id="PF22725">
    <property type="entry name" value="GFO_IDH_MocA_C3"/>
    <property type="match status" value="1"/>
</dbReference>